<dbReference type="RefSeq" id="WP_135794812.1">
    <property type="nucleotide sequence ID" value="NZ_CP032096.1"/>
</dbReference>
<feature type="domain" description="ENPP1-3/EXOG-like endonuclease/phosphodiesterase" evidence="4">
    <location>
        <begin position="77"/>
        <end position="272"/>
    </location>
</feature>
<dbReference type="GO" id="GO:0016787">
    <property type="term" value="F:hydrolase activity"/>
    <property type="evidence" value="ECO:0007669"/>
    <property type="project" value="UniProtKB-KW"/>
</dbReference>
<sequence>MAKNTSHLTRLLFKELAKQPKLLQISFFWLPAIFGFVLLAGGLKYVYEAEVARPAMAYMGVPKTNQDWSNLTHTLRNKGFMLGYSEKLANPLWVTYKVTPTTVKYGKRPRFEADWRSLAHIRHEDYTGSGYDRGHMAPNYVIASRYGYQAQKETFLMTNITPQKPRFNQKIWQRLEEVSADFFSKQVGTFWVVTGPIFDATPKTLKKAPIAIPKAFYKIFIRPEIDGKPTIALAFILPQTAKPKDSLLKYVTTIDQVEQQTGIDFFWQLEDTLETVLEASKNPQAWSLEKVANLPSRY</sequence>
<dbReference type="AlphaFoldDB" id="A0A4P7NWJ8"/>
<dbReference type="PANTHER" id="PTHR13966:SF5">
    <property type="entry name" value="ENDONUCLEASE G, MITOCHONDRIAL"/>
    <property type="match status" value="1"/>
</dbReference>
<gene>
    <name evidence="6" type="primary">nucA</name>
    <name evidence="6" type="ORF">GHNINEIG_00075</name>
</gene>
<dbReference type="EC" id="3.1.30.2" evidence="6"/>
<dbReference type="InterPro" id="IPR001604">
    <property type="entry name" value="Endo_G_ENPP1-like_dom"/>
</dbReference>
<reference evidence="6 7" key="1">
    <citation type="submission" date="2018-08" db="EMBL/GenBank/DDBJ databases">
        <title>Horizontal acquisition of hydrogen conversion ability and other habitat adaptations in Hydrogenovibrio crunogenus strains.</title>
        <authorList>
            <person name="Gonnella G."/>
            <person name="Adam N."/>
            <person name="Perner M."/>
        </authorList>
    </citation>
    <scope>NUCLEOTIDE SEQUENCE [LARGE SCALE GENOMIC DNA]</scope>
    <source>
        <strain evidence="6 7">SP-41</strain>
    </source>
</reference>
<dbReference type="PANTHER" id="PTHR13966">
    <property type="entry name" value="ENDONUCLEASE RELATED"/>
    <property type="match status" value="1"/>
</dbReference>
<name>A0A4P7NWJ8_9GAMM</name>
<dbReference type="SUPFAM" id="SSF54060">
    <property type="entry name" value="His-Me finger endonucleases"/>
    <property type="match status" value="1"/>
</dbReference>
<evidence type="ECO:0000313" key="6">
    <source>
        <dbReference type="EMBL" id="QBZ82051.1"/>
    </source>
</evidence>
<dbReference type="InterPro" id="IPR044929">
    <property type="entry name" value="DNA/RNA_non-sp_Endonuclease_sf"/>
</dbReference>
<feature type="binding site" evidence="2">
    <location>
        <position position="168"/>
    </location>
    <ligand>
        <name>Mg(2+)</name>
        <dbReference type="ChEBI" id="CHEBI:18420"/>
        <note>catalytic</note>
    </ligand>
</feature>
<evidence type="ECO:0000256" key="1">
    <source>
        <dbReference type="PIRSR" id="PIRSR640255-1"/>
    </source>
</evidence>
<evidence type="ECO:0000256" key="2">
    <source>
        <dbReference type="PIRSR" id="PIRSR640255-2"/>
    </source>
</evidence>
<dbReference type="GO" id="GO:0046872">
    <property type="term" value="F:metal ion binding"/>
    <property type="evidence" value="ECO:0007669"/>
    <property type="project" value="UniProtKB-KW"/>
</dbReference>
<dbReference type="SMART" id="SM00477">
    <property type="entry name" value="NUC"/>
    <property type="match status" value="1"/>
</dbReference>
<dbReference type="Pfam" id="PF01223">
    <property type="entry name" value="Endonuclease_NS"/>
    <property type="match status" value="1"/>
</dbReference>
<protein>
    <submittedName>
        <fullName evidence="6">Nuclease</fullName>
        <ecNumber evidence="6">3.1.30.2</ecNumber>
    </submittedName>
</protein>
<evidence type="ECO:0000256" key="3">
    <source>
        <dbReference type="SAM" id="Phobius"/>
    </source>
</evidence>
<keyword evidence="7" id="KW-1185">Reference proteome</keyword>
<keyword evidence="6" id="KW-0378">Hydrolase</keyword>
<feature type="transmembrane region" description="Helical" evidence="3">
    <location>
        <begin position="21"/>
        <end position="47"/>
    </location>
</feature>
<dbReference type="Proteomes" id="UP000296201">
    <property type="component" value="Chromosome"/>
</dbReference>
<proteinExistence type="predicted"/>
<dbReference type="InterPro" id="IPR044925">
    <property type="entry name" value="His-Me_finger_sf"/>
</dbReference>
<dbReference type="GO" id="GO:0004519">
    <property type="term" value="F:endonuclease activity"/>
    <property type="evidence" value="ECO:0007669"/>
    <property type="project" value="TreeGrafter"/>
</dbReference>
<dbReference type="Gene3D" id="3.40.570.10">
    <property type="entry name" value="Extracellular Endonuclease, subunit A"/>
    <property type="match status" value="1"/>
</dbReference>
<evidence type="ECO:0000259" key="5">
    <source>
        <dbReference type="SMART" id="SM00892"/>
    </source>
</evidence>
<accession>A0A4P7NWJ8</accession>
<keyword evidence="3" id="KW-0472">Membrane</keyword>
<keyword evidence="3" id="KW-0812">Transmembrane</keyword>
<feature type="active site" description="Proton acceptor" evidence="1">
    <location>
        <position position="135"/>
    </location>
</feature>
<keyword evidence="3" id="KW-1133">Transmembrane helix</keyword>
<dbReference type="EMBL" id="CP032096">
    <property type="protein sequence ID" value="QBZ82051.1"/>
    <property type="molecule type" value="Genomic_DNA"/>
</dbReference>
<dbReference type="OrthoDB" id="9811262at2"/>
<keyword evidence="2" id="KW-0479">Metal-binding</keyword>
<dbReference type="SMART" id="SM00892">
    <property type="entry name" value="Endonuclease_NS"/>
    <property type="match status" value="1"/>
</dbReference>
<dbReference type="InterPro" id="IPR020821">
    <property type="entry name" value="ENPP1-3/EXOG-like_nuc-like"/>
</dbReference>
<dbReference type="GO" id="GO:0003676">
    <property type="term" value="F:nucleic acid binding"/>
    <property type="evidence" value="ECO:0007669"/>
    <property type="project" value="InterPro"/>
</dbReference>
<organism evidence="6 7">
    <name type="scientific">Hydrogenovibrio crunogenus</name>
    <dbReference type="NCBI Taxonomy" id="39765"/>
    <lineage>
        <taxon>Bacteria</taxon>
        <taxon>Pseudomonadati</taxon>
        <taxon>Pseudomonadota</taxon>
        <taxon>Gammaproteobacteria</taxon>
        <taxon>Thiotrichales</taxon>
        <taxon>Piscirickettsiaceae</taxon>
        <taxon>Hydrogenovibrio</taxon>
    </lineage>
</organism>
<evidence type="ECO:0000313" key="7">
    <source>
        <dbReference type="Proteomes" id="UP000296201"/>
    </source>
</evidence>
<evidence type="ECO:0000259" key="4">
    <source>
        <dbReference type="SMART" id="SM00477"/>
    </source>
</evidence>
<dbReference type="InterPro" id="IPR040255">
    <property type="entry name" value="Non-specific_endonuclease"/>
</dbReference>
<feature type="domain" description="DNA/RNA non-specific endonuclease/pyrophosphatase/phosphodiesterase" evidence="5">
    <location>
        <begin position="76"/>
        <end position="272"/>
    </location>
</feature>